<protein>
    <recommendedName>
        <fullName evidence="4">Lipoprotein</fullName>
    </recommendedName>
</protein>
<feature type="chain" id="PRO_5001955004" description="Lipoprotein" evidence="1">
    <location>
        <begin position="20"/>
        <end position="133"/>
    </location>
</feature>
<keyword evidence="1" id="KW-0732">Signal</keyword>
<dbReference type="EMBL" id="JRKS01000004">
    <property type="protein sequence ID" value="KGJ09108.1"/>
    <property type="molecule type" value="Genomic_DNA"/>
</dbReference>
<organism evidence="2 3">
    <name type="scientific">Paracoccus sphaerophysae</name>
    <dbReference type="NCBI Taxonomy" id="690417"/>
    <lineage>
        <taxon>Bacteria</taxon>
        <taxon>Pseudomonadati</taxon>
        <taxon>Pseudomonadota</taxon>
        <taxon>Alphaproteobacteria</taxon>
        <taxon>Rhodobacterales</taxon>
        <taxon>Paracoccaceae</taxon>
        <taxon>Paracoccus</taxon>
    </lineage>
</organism>
<name>A0A099FFY3_9RHOB</name>
<keyword evidence="3" id="KW-1185">Reference proteome</keyword>
<dbReference type="AlphaFoldDB" id="A0A099FFY3"/>
<dbReference type="Proteomes" id="UP000029917">
    <property type="component" value="Unassembled WGS sequence"/>
</dbReference>
<evidence type="ECO:0008006" key="4">
    <source>
        <dbReference type="Google" id="ProtNLM"/>
    </source>
</evidence>
<reference evidence="2 3" key="2">
    <citation type="submission" date="2014-10" db="EMBL/GenBank/DDBJ databases">
        <title>Paracoccus sanguinis sp. nov., isolated from clinical specimens of New York State patients.</title>
        <authorList>
            <person name="Mingle L.A."/>
            <person name="Cole J.A."/>
            <person name="Lapierre P."/>
            <person name="Musser K.A."/>
        </authorList>
    </citation>
    <scope>NUCLEOTIDE SEQUENCE [LARGE SCALE GENOMIC DNA]</scope>
    <source>
        <strain evidence="2 3">HAMBI 3106</strain>
    </source>
</reference>
<proteinExistence type="predicted"/>
<accession>A0A099FFY3</accession>
<comment type="caution">
    <text evidence="2">The sequence shown here is derived from an EMBL/GenBank/DDBJ whole genome shotgun (WGS) entry which is preliminary data.</text>
</comment>
<evidence type="ECO:0000313" key="3">
    <source>
        <dbReference type="Proteomes" id="UP000029917"/>
    </source>
</evidence>
<gene>
    <name evidence="2" type="ORF">IC63_02455</name>
</gene>
<evidence type="ECO:0000313" key="2">
    <source>
        <dbReference type="EMBL" id="KGJ09108.1"/>
    </source>
</evidence>
<reference evidence="2 3" key="1">
    <citation type="submission" date="2014-09" db="EMBL/GenBank/DDBJ databases">
        <authorList>
            <person name="McGinnis J.M."/>
            <person name="Wolfgang W.J."/>
        </authorList>
    </citation>
    <scope>NUCLEOTIDE SEQUENCE [LARGE SCALE GENOMIC DNA]</scope>
    <source>
        <strain evidence="2 3">HAMBI 3106</strain>
    </source>
</reference>
<feature type="signal peptide" evidence="1">
    <location>
        <begin position="1"/>
        <end position="19"/>
    </location>
</feature>
<sequence length="133" mass="13717">MTAAHALVALALAALPAAAAPCCDPASPFRQGEEMPAQNATCGTLPGWVDRAPQTDDRVSMAIEGRVTSAEADEVLAYLAMCEDAPVTVVCVTYLPLEHAKGDRLVLAGGYNRAEPGLVVLDPCLPFAPAQAG</sequence>
<evidence type="ECO:0000256" key="1">
    <source>
        <dbReference type="SAM" id="SignalP"/>
    </source>
</evidence>